<dbReference type="GO" id="GO:0017089">
    <property type="term" value="F:glycolipid transfer activity"/>
    <property type="evidence" value="ECO:0007669"/>
    <property type="project" value="TreeGrafter"/>
</dbReference>
<comment type="subcellular location">
    <subcellularLocation>
        <location evidence="4">Periplasm</location>
    </subcellularLocation>
</comment>
<evidence type="ECO:0000259" key="5">
    <source>
        <dbReference type="Pfam" id="PF03968"/>
    </source>
</evidence>
<dbReference type="HAMAP" id="MF_01914">
    <property type="entry name" value="LPS_assembly_LptA"/>
    <property type="match status" value="1"/>
</dbReference>
<dbReference type="RefSeq" id="WP_055434184.1">
    <property type="nucleotide sequence ID" value="NZ_CYHA01000005.1"/>
</dbReference>
<dbReference type="PANTHER" id="PTHR36504">
    <property type="entry name" value="LIPOPOLYSACCHARIDE EXPORT SYSTEM PROTEIN LPTA"/>
    <property type="match status" value="1"/>
</dbReference>
<keyword evidence="7" id="KW-1185">Reference proteome</keyword>
<evidence type="ECO:0000256" key="2">
    <source>
        <dbReference type="ARBA" id="ARBA00022729"/>
    </source>
</evidence>
<dbReference type="OrthoDB" id="5294855at2"/>
<organism evidence="6 7">
    <name type="scientific">Gulbenkiania indica</name>
    <dbReference type="NCBI Taxonomy" id="375574"/>
    <lineage>
        <taxon>Bacteria</taxon>
        <taxon>Pseudomonadati</taxon>
        <taxon>Pseudomonadota</taxon>
        <taxon>Betaproteobacteria</taxon>
        <taxon>Neisseriales</taxon>
        <taxon>Chromobacteriaceae</taxon>
        <taxon>Gulbenkiania</taxon>
    </lineage>
</organism>
<dbReference type="STRING" id="375574.GCA_001418035_02023"/>
<dbReference type="InterPro" id="IPR014340">
    <property type="entry name" value="LptA"/>
</dbReference>
<dbReference type="Gene3D" id="2.60.450.10">
    <property type="entry name" value="Lipopolysaccharide (LPS) transport protein A like domain"/>
    <property type="match status" value="1"/>
</dbReference>
<evidence type="ECO:0000313" key="6">
    <source>
        <dbReference type="EMBL" id="CUA85008.1"/>
    </source>
</evidence>
<feature type="domain" description="Organic solvent tolerance-like N-terminal" evidence="5">
    <location>
        <begin position="31"/>
        <end position="141"/>
    </location>
</feature>
<keyword evidence="2 4" id="KW-0732">Signal</keyword>
<dbReference type="GO" id="GO:0015920">
    <property type="term" value="P:lipopolysaccharide transport"/>
    <property type="evidence" value="ECO:0007669"/>
    <property type="project" value="UniProtKB-UniRule"/>
</dbReference>
<evidence type="ECO:0000256" key="4">
    <source>
        <dbReference type="HAMAP-Rule" id="MF_01914"/>
    </source>
</evidence>
<evidence type="ECO:0000256" key="3">
    <source>
        <dbReference type="ARBA" id="ARBA00022764"/>
    </source>
</evidence>
<dbReference type="AlphaFoldDB" id="A0A0K6H1Z7"/>
<keyword evidence="3 4" id="KW-0574">Periplasm</keyword>
<proteinExistence type="inferred from homology"/>
<dbReference type="GO" id="GO:0009279">
    <property type="term" value="C:cell outer membrane"/>
    <property type="evidence" value="ECO:0007669"/>
    <property type="project" value="TreeGrafter"/>
</dbReference>
<gene>
    <name evidence="4" type="primary">lptA</name>
    <name evidence="6" type="ORF">Ga0061063_2238</name>
</gene>
<sequence precursor="true">MKNKLAVLGLLVAAVSVPALAEKADRDKPIEISADNGTLDQAKGVTVWEGNVIVTQGTLKISADRVVVTRDPQGNQTLQATGKRVNFRQKTDNKDEWIEGQGSRLDYNSVSHQAVLTGAARIKRGEDLVAGEVINYNTETEMYQVNGGAPGTAGKGRVTVILQPKSSDGQKKP</sequence>
<name>A0A0K6H1Z7_9NEIS</name>
<feature type="chain" id="PRO_5008990647" description="Lipopolysaccharide export system protein LptA" evidence="4">
    <location>
        <begin position="22"/>
        <end position="173"/>
    </location>
</feature>
<dbReference type="PANTHER" id="PTHR36504:SF1">
    <property type="entry name" value="LIPOPOLYSACCHARIDE EXPORT SYSTEM PROTEIN LPTA"/>
    <property type="match status" value="1"/>
</dbReference>
<comment type="similarity">
    <text evidence="4">Belongs to the LptA family.</text>
</comment>
<dbReference type="GO" id="GO:0043165">
    <property type="term" value="P:Gram-negative-bacterium-type cell outer membrane assembly"/>
    <property type="evidence" value="ECO:0007669"/>
    <property type="project" value="UniProtKB-UniRule"/>
</dbReference>
<dbReference type="Proteomes" id="UP000243535">
    <property type="component" value="Unassembled WGS sequence"/>
</dbReference>
<protein>
    <recommendedName>
        <fullName evidence="4">Lipopolysaccharide export system protein LptA</fullName>
    </recommendedName>
</protein>
<dbReference type="GO" id="GO:0030288">
    <property type="term" value="C:outer membrane-bounded periplasmic space"/>
    <property type="evidence" value="ECO:0007669"/>
    <property type="project" value="TreeGrafter"/>
</dbReference>
<comment type="function">
    <text evidence="4">Involved in the assembly of lipopolysaccharide (LPS). Required for the translocation of LPS from the inner membrane to the outer membrane.</text>
</comment>
<dbReference type="InterPro" id="IPR005653">
    <property type="entry name" value="OstA-like_N"/>
</dbReference>
<reference evidence="7" key="1">
    <citation type="submission" date="2015-08" db="EMBL/GenBank/DDBJ databases">
        <authorList>
            <person name="Varghese N."/>
        </authorList>
    </citation>
    <scope>NUCLEOTIDE SEQUENCE [LARGE SCALE GENOMIC DNA]</scope>
    <source>
        <strain evidence="7">DSM 17901</strain>
    </source>
</reference>
<keyword evidence="1 4" id="KW-0813">Transport</keyword>
<feature type="signal peptide" evidence="4">
    <location>
        <begin position="1"/>
        <end position="21"/>
    </location>
</feature>
<dbReference type="Pfam" id="PF03968">
    <property type="entry name" value="LptD_N"/>
    <property type="match status" value="1"/>
</dbReference>
<evidence type="ECO:0000256" key="1">
    <source>
        <dbReference type="ARBA" id="ARBA00022448"/>
    </source>
</evidence>
<dbReference type="InterPro" id="IPR052037">
    <property type="entry name" value="LPS_export_LptA"/>
</dbReference>
<dbReference type="EMBL" id="CYHA01000005">
    <property type="protein sequence ID" value="CUA85008.1"/>
    <property type="molecule type" value="Genomic_DNA"/>
</dbReference>
<dbReference type="NCBIfam" id="TIGR03002">
    <property type="entry name" value="outer_YhbN_LptA"/>
    <property type="match status" value="1"/>
</dbReference>
<accession>A0A0K6H1Z7</accession>
<comment type="subunit">
    <text evidence="4">Component of the lipopolysaccharide transport and assembly complex.</text>
</comment>
<dbReference type="GO" id="GO:0001530">
    <property type="term" value="F:lipopolysaccharide binding"/>
    <property type="evidence" value="ECO:0007669"/>
    <property type="project" value="InterPro"/>
</dbReference>
<evidence type="ECO:0000313" key="7">
    <source>
        <dbReference type="Proteomes" id="UP000243535"/>
    </source>
</evidence>